<organism evidence="1 2">
    <name type="scientific">Panicum virgatum</name>
    <name type="common">Blackwell switchgrass</name>
    <dbReference type="NCBI Taxonomy" id="38727"/>
    <lineage>
        <taxon>Eukaryota</taxon>
        <taxon>Viridiplantae</taxon>
        <taxon>Streptophyta</taxon>
        <taxon>Embryophyta</taxon>
        <taxon>Tracheophyta</taxon>
        <taxon>Spermatophyta</taxon>
        <taxon>Magnoliopsida</taxon>
        <taxon>Liliopsida</taxon>
        <taxon>Poales</taxon>
        <taxon>Poaceae</taxon>
        <taxon>PACMAD clade</taxon>
        <taxon>Panicoideae</taxon>
        <taxon>Panicodae</taxon>
        <taxon>Paniceae</taxon>
        <taxon>Panicinae</taxon>
        <taxon>Panicum</taxon>
        <taxon>Panicum sect. Hiantes</taxon>
    </lineage>
</organism>
<reference evidence="1" key="1">
    <citation type="submission" date="2020-05" db="EMBL/GenBank/DDBJ databases">
        <title>WGS assembly of Panicum virgatum.</title>
        <authorList>
            <person name="Lovell J.T."/>
            <person name="Jenkins J."/>
            <person name="Shu S."/>
            <person name="Juenger T.E."/>
            <person name="Schmutz J."/>
        </authorList>
    </citation>
    <scope>NUCLEOTIDE SEQUENCE</scope>
    <source>
        <strain evidence="1">AP13</strain>
    </source>
</reference>
<protein>
    <submittedName>
        <fullName evidence="1">Uncharacterized protein</fullName>
    </submittedName>
</protein>
<evidence type="ECO:0000313" key="2">
    <source>
        <dbReference type="Proteomes" id="UP000823388"/>
    </source>
</evidence>
<evidence type="ECO:0000313" key="1">
    <source>
        <dbReference type="EMBL" id="KAG2650038.1"/>
    </source>
</evidence>
<dbReference type="Proteomes" id="UP000823388">
    <property type="component" value="Chromosome 1N"/>
</dbReference>
<comment type="caution">
    <text evidence="1">The sequence shown here is derived from an EMBL/GenBank/DDBJ whole genome shotgun (WGS) entry which is preliminary data.</text>
</comment>
<gene>
    <name evidence="1" type="ORF">PVAP13_1NG191219</name>
</gene>
<sequence>MSDDKRTIPCFHCLQRMSSTCIRKTLHQMVHNLSPTDWYVLFLVFFSSVALKCLLYNPPQEPCQYGVLNLPDKWC</sequence>
<dbReference type="AlphaFoldDB" id="A0A8T0WSX7"/>
<dbReference type="EMBL" id="CM029038">
    <property type="protein sequence ID" value="KAG2650038.1"/>
    <property type="molecule type" value="Genomic_DNA"/>
</dbReference>
<keyword evidence="2" id="KW-1185">Reference proteome</keyword>
<proteinExistence type="predicted"/>
<name>A0A8T0WSX7_PANVG</name>
<accession>A0A8T0WSX7</accession>